<organism evidence="2 3">
    <name type="scientific">Streptomyces mordarskii</name>
    <dbReference type="NCBI Taxonomy" id="1226758"/>
    <lineage>
        <taxon>Bacteria</taxon>
        <taxon>Bacillati</taxon>
        <taxon>Actinomycetota</taxon>
        <taxon>Actinomycetes</taxon>
        <taxon>Kitasatosporales</taxon>
        <taxon>Streptomycetaceae</taxon>
        <taxon>Streptomyces</taxon>
    </lineage>
</organism>
<dbReference type="EMBL" id="BAAABZ010000078">
    <property type="protein sequence ID" value="GAA0564646.1"/>
    <property type="molecule type" value="Genomic_DNA"/>
</dbReference>
<reference evidence="2 3" key="1">
    <citation type="journal article" date="2019" name="Int. J. Syst. Evol. Microbiol.">
        <title>The Global Catalogue of Microorganisms (GCM) 10K type strain sequencing project: providing services to taxonomists for standard genome sequencing and annotation.</title>
        <authorList>
            <consortium name="The Broad Institute Genomics Platform"/>
            <consortium name="The Broad Institute Genome Sequencing Center for Infectious Disease"/>
            <person name="Wu L."/>
            <person name="Ma J."/>
        </authorList>
    </citation>
    <scope>NUCLEOTIDE SEQUENCE [LARGE SCALE GENOMIC DNA]</scope>
    <source>
        <strain evidence="2 3">JCM 5052</strain>
    </source>
</reference>
<protein>
    <submittedName>
        <fullName evidence="2">Uncharacterized protein</fullName>
    </submittedName>
</protein>
<comment type="caution">
    <text evidence="2">The sequence shown here is derived from an EMBL/GenBank/DDBJ whole genome shotgun (WGS) entry which is preliminary data.</text>
</comment>
<keyword evidence="3" id="KW-1185">Reference proteome</keyword>
<sequence length="70" mass="7801">MQHAALILAMQAGSAREGGPQLRGHVVLGEMGDRGPVPGRRRAERGRGRRDRPALDDYARTKHITHNHER</sequence>
<proteinExistence type="predicted"/>
<feature type="compositionally biased region" description="Basic residues" evidence="1">
    <location>
        <begin position="39"/>
        <end position="50"/>
    </location>
</feature>
<dbReference type="Proteomes" id="UP001501576">
    <property type="component" value="Unassembled WGS sequence"/>
</dbReference>
<feature type="region of interest" description="Disordered" evidence="1">
    <location>
        <begin position="26"/>
        <end position="70"/>
    </location>
</feature>
<feature type="compositionally biased region" description="Basic and acidic residues" evidence="1">
    <location>
        <begin position="51"/>
        <end position="70"/>
    </location>
</feature>
<evidence type="ECO:0000313" key="3">
    <source>
        <dbReference type="Proteomes" id="UP001501576"/>
    </source>
</evidence>
<name>A0ABN1EER8_9ACTN</name>
<gene>
    <name evidence="2" type="ORF">GCM10010390_78910</name>
</gene>
<evidence type="ECO:0000313" key="2">
    <source>
        <dbReference type="EMBL" id="GAA0564646.1"/>
    </source>
</evidence>
<evidence type="ECO:0000256" key="1">
    <source>
        <dbReference type="SAM" id="MobiDB-lite"/>
    </source>
</evidence>
<accession>A0ABN1EER8</accession>